<dbReference type="AlphaFoldDB" id="A0A183EHK0"/>
<proteinExistence type="predicted"/>
<evidence type="ECO:0000313" key="3">
    <source>
        <dbReference type="WBParaSite" id="GPUH_0002046601-mRNA-1"/>
    </source>
</evidence>
<evidence type="ECO:0000313" key="2">
    <source>
        <dbReference type="Proteomes" id="UP000271098"/>
    </source>
</evidence>
<organism evidence="3">
    <name type="scientific">Gongylonema pulchrum</name>
    <dbReference type="NCBI Taxonomy" id="637853"/>
    <lineage>
        <taxon>Eukaryota</taxon>
        <taxon>Metazoa</taxon>
        <taxon>Ecdysozoa</taxon>
        <taxon>Nematoda</taxon>
        <taxon>Chromadorea</taxon>
        <taxon>Rhabditida</taxon>
        <taxon>Spirurina</taxon>
        <taxon>Spiruromorpha</taxon>
        <taxon>Spiruroidea</taxon>
        <taxon>Gongylonematidae</taxon>
        <taxon>Gongylonema</taxon>
    </lineage>
</organism>
<dbReference type="EMBL" id="UYRT01090438">
    <property type="protein sequence ID" value="VDN36046.1"/>
    <property type="molecule type" value="Genomic_DNA"/>
</dbReference>
<dbReference type="Proteomes" id="UP000271098">
    <property type="component" value="Unassembled WGS sequence"/>
</dbReference>
<name>A0A183EHK0_9BILA</name>
<reference evidence="1 2" key="2">
    <citation type="submission" date="2018-11" db="EMBL/GenBank/DDBJ databases">
        <authorList>
            <consortium name="Pathogen Informatics"/>
        </authorList>
    </citation>
    <scope>NUCLEOTIDE SEQUENCE [LARGE SCALE GENOMIC DNA]</scope>
</reference>
<evidence type="ECO:0000313" key="1">
    <source>
        <dbReference type="EMBL" id="VDN36046.1"/>
    </source>
</evidence>
<protein>
    <submittedName>
        <fullName evidence="3">Kinesin motor domain-containing protein</fullName>
    </submittedName>
</protein>
<keyword evidence="2" id="KW-1185">Reference proteome</keyword>
<reference evidence="3" key="1">
    <citation type="submission" date="2016-06" db="UniProtKB">
        <authorList>
            <consortium name="WormBaseParasite"/>
        </authorList>
    </citation>
    <scope>IDENTIFICATION</scope>
</reference>
<sequence>MERLGVQEDDRRLAAVDASGPLLYSDIAAALVLLKAVVVHSDACGLVLVLSGVGRSSLYLFHAYLTTATTAHGAAASCVSFHKRSSTFGLDTQHSSVLANGSIQDISIHDTSETTNAYAMLSSTTLAHV</sequence>
<dbReference type="WBParaSite" id="GPUH_0002046601-mRNA-1">
    <property type="protein sequence ID" value="GPUH_0002046601-mRNA-1"/>
    <property type="gene ID" value="GPUH_0002046601"/>
</dbReference>
<gene>
    <name evidence="1" type="ORF">GPUH_LOCUS20441</name>
</gene>
<accession>A0A183EHK0</accession>